<feature type="domain" description="FAD/NAD(P)-binding" evidence="7">
    <location>
        <begin position="13"/>
        <end position="326"/>
    </location>
</feature>
<feature type="disulfide bond" description="Redox-active" evidence="5">
    <location>
        <begin position="49"/>
        <end position="54"/>
    </location>
</feature>
<keyword evidence="4" id="KW-0547">Nucleotide-binding</keyword>
<evidence type="ECO:0000259" key="7">
    <source>
        <dbReference type="Pfam" id="PF07992"/>
    </source>
</evidence>
<feature type="binding site" evidence="4">
    <location>
        <position position="310"/>
    </location>
    <ligand>
        <name>FAD</name>
        <dbReference type="ChEBI" id="CHEBI:57692"/>
    </ligand>
</feature>
<evidence type="ECO:0000256" key="2">
    <source>
        <dbReference type="ARBA" id="ARBA00022630"/>
    </source>
</evidence>
<dbReference type="PRINTS" id="PR00411">
    <property type="entry name" value="PNDRDTASEI"/>
</dbReference>
<dbReference type="InterPro" id="IPR001100">
    <property type="entry name" value="Pyr_nuc-diS_OxRdtase"/>
</dbReference>
<dbReference type="SUPFAM" id="SSF51905">
    <property type="entry name" value="FAD/NAD(P)-binding domain"/>
    <property type="match status" value="1"/>
</dbReference>
<dbReference type="PRINTS" id="PR00368">
    <property type="entry name" value="FADPNR"/>
</dbReference>
<dbReference type="Proteomes" id="UP000199109">
    <property type="component" value="Unassembled WGS sequence"/>
</dbReference>
<dbReference type="RefSeq" id="WP_091864758.1">
    <property type="nucleotide sequence ID" value="NZ_FNAO01000001.1"/>
</dbReference>
<dbReference type="Pfam" id="PF07992">
    <property type="entry name" value="Pyr_redox_2"/>
    <property type="match status" value="1"/>
</dbReference>
<dbReference type="EMBL" id="FNAO01000001">
    <property type="protein sequence ID" value="SDD60009.1"/>
    <property type="molecule type" value="Genomic_DNA"/>
</dbReference>
<dbReference type="Gene3D" id="3.30.390.30">
    <property type="match status" value="1"/>
</dbReference>
<dbReference type="InterPro" id="IPR023753">
    <property type="entry name" value="FAD/NAD-binding_dom"/>
</dbReference>
<evidence type="ECO:0000256" key="4">
    <source>
        <dbReference type="PIRSR" id="PIRSR000350-3"/>
    </source>
</evidence>
<keyword evidence="4" id="KW-0520">NAD</keyword>
<sequence length="455" mass="50242">MAKKENTVGKNLDVFVIGSGIAGQTVAKACVAAGLKVAIADRREYGGTCANRGCDPKKVLLGATEAWEMTKNLQGKGLKKMPKIKWKKLQKFKRKFTSAVPKKTEENLGKLGIKLYHQSPKFLEENTLSVEGKTVHADKIVIATGYEPRKLPFDGAKLLKESDDFLNLKKLPKSIIFIGAGYIGMEFAHMAARSGSKVTIVDFEDRPLGPFDAELVKELTDYSKRLGIEFIFKADVKSIKKTKKKYKISYKKGSKTESVKAHMMFNTAGRIPSISDLDLESGNVAFDEKGIETDAYLQSKSNPNVYACGDVSDHDVPLTPLSGRQGYVVGENIVKGNKKKLDTPVIPSVVFTLPNLASVGYSEEEARDRYKNVVVKQGSVPDWFNAKRINAPVYAYKILLNERTEEIVGAHIIGPEAAETINLFTMAINNKMTAGDIKRTIFTYPSWANDVKSMV</sequence>
<keyword evidence="2" id="KW-0285">Flavoprotein</keyword>
<dbReference type="InterPro" id="IPR036188">
    <property type="entry name" value="FAD/NAD-bd_sf"/>
</dbReference>
<dbReference type="GO" id="GO:0000166">
    <property type="term" value="F:nucleotide binding"/>
    <property type="evidence" value="ECO:0007669"/>
    <property type="project" value="UniProtKB-KW"/>
</dbReference>
<feature type="domain" description="Pyridine nucleotide-disulphide oxidoreductase dimerisation" evidence="6">
    <location>
        <begin position="346"/>
        <end position="453"/>
    </location>
</feature>
<protein>
    <submittedName>
        <fullName evidence="8">Glutathione reductase (NADPH)</fullName>
    </submittedName>
</protein>
<comment type="cofactor">
    <cofactor evidence="4">
        <name>FAD</name>
        <dbReference type="ChEBI" id="CHEBI:57692"/>
    </cofactor>
    <text evidence="4">Binds 1 FAD per subunit.</text>
</comment>
<organism evidence="8 9">
    <name type="scientific">Pricia antarctica</name>
    <dbReference type="NCBI Taxonomy" id="641691"/>
    <lineage>
        <taxon>Bacteria</taxon>
        <taxon>Pseudomonadati</taxon>
        <taxon>Bacteroidota</taxon>
        <taxon>Flavobacteriia</taxon>
        <taxon>Flavobacteriales</taxon>
        <taxon>Flavobacteriaceae</taxon>
        <taxon>Pricia</taxon>
    </lineage>
</organism>
<dbReference type="Gene3D" id="3.50.50.60">
    <property type="entry name" value="FAD/NAD(P)-binding domain"/>
    <property type="match status" value="2"/>
</dbReference>
<reference evidence="8 9" key="1">
    <citation type="submission" date="2016-10" db="EMBL/GenBank/DDBJ databases">
        <authorList>
            <person name="de Groot N.N."/>
        </authorList>
    </citation>
    <scope>NUCLEOTIDE SEQUENCE [LARGE SCALE GENOMIC DNA]</scope>
    <source>
        <strain evidence="8 9">DSM 23421</strain>
    </source>
</reference>
<evidence type="ECO:0000256" key="1">
    <source>
        <dbReference type="ARBA" id="ARBA00007532"/>
    </source>
</evidence>
<evidence type="ECO:0000313" key="8">
    <source>
        <dbReference type="EMBL" id="SDD60009.1"/>
    </source>
</evidence>
<dbReference type="AlphaFoldDB" id="A0A1G6W2H7"/>
<comment type="similarity">
    <text evidence="1">Belongs to the class-I pyridine nucleotide-disulfide oxidoreductase family.</text>
</comment>
<keyword evidence="3 4" id="KW-0274">FAD</keyword>
<dbReference type="PIRSF" id="PIRSF000350">
    <property type="entry name" value="Mercury_reductase_MerA"/>
    <property type="match status" value="1"/>
</dbReference>
<dbReference type="InterPro" id="IPR016156">
    <property type="entry name" value="FAD/NAD-linked_Rdtase_dimer_sf"/>
</dbReference>
<dbReference type="PANTHER" id="PTHR43014">
    <property type="entry name" value="MERCURIC REDUCTASE"/>
    <property type="match status" value="1"/>
</dbReference>
<evidence type="ECO:0000256" key="3">
    <source>
        <dbReference type="ARBA" id="ARBA00022827"/>
    </source>
</evidence>
<gene>
    <name evidence="8" type="ORF">SAMN05421636_101162</name>
</gene>
<dbReference type="OrthoDB" id="9800167at2"/>
<evidence type="ECO:0000313" key="9">
    <source>
        <dbReference type="Proteomes" id="UP000199109"/>
    </source>
</evidence>
<dbReference type="SUPFAM" id="SSF55424">
    <property type="entry name" value="FAD/NAD-linked reductases, dimerisation (C-terminal) domain"/>
    <property type="match status" value="1"/>
</dbReference>
<dbReference type="GO" id="GO:0016491">
    <property type="term" value="F:oxidoreductase activity"/>
    <property type="evidence" value="ECO:0007669"/>
    <property type="project" value="InterPro"/>
</dbReference>
<name>A0A1G6W2H7_9FLAO</name>
<evidence type="ECO:0000259" key="6">
    <source>
        <dbReference type="Pfam" id="PF02852"/>
    </source>
</evidence>
<dbReference type="PANTHER" id="PTHR43014:SF5">
    <property type="entry name" value="GLUTATHIONE REDUCTASE (NADPH)"/>
    <property type="match status" value="1"/>
</dbReference>
<proteinExistence type="inferred from homology"/>
<accession>A0A1G6W2H7</accession>
<dbReference type="STRING" id="641691.SAMN05421636_101162"/>
<keyword evidence="9" id="KW-1185">Reference proteome</keyword>
<feature type="binding site" evidence="4">
    <location>
        <begin position="179"/>
        <end position="186"/>
    </location>
    <ligand>
        <name>NAD(+)</name>
        <dbReference type="ChEBI" id="CHEBI:57540"/>
    </ligand>
</feature>
<dbReference type="Pfam" id="PF02852">
    <property type="entry name" value="Pyr_redox_dim"/>
    <property type="match status" value="1"/>
</dbReference>
<dbReference type="InterPro" id="IPR004099">
    <property type="entry name" value="Pyr_nucl-diS_OxRdtase_dimer"/>
</dbReference>
<evidence type="ECO:0000256" key="5">
    <source>
        <dbReference type="PIRSR" id="PIRSR000350-4"/>
    </source>
</evidence>
<feature type="binding site" evidence="4">
    <location>
        <position position="58"/>
    </location>
    <ligand>
        <name>FAD</name>
        <dbReference type="ChEBI" id="CHEBI:57692"/>
    </ligand>
</feature>
<feature type="binding site" evidence="4">
    <location>
        <position position="269"/>
    </location>
    <ligand>
        <name>NAD(+)</name>
        <dbReference type="ChEBI" id="CHEBI:57540"/>
    </ligand>
</feature>